<proteinExistence type="predicted"/>
<dbReference type="NCBIfam" id="TIGR01669">
    <property type="entry name" value="phage_XkdX"/>
    <property type="match status" value="1"/>
</dbReference>
<reference evidence="1" key="1">
    <citation type="submission" date="2021-03" db="EMBL/GenBank/DDBJ databases">
        <title>Isolation of Bacillus subtilis from fermented food sample.</title>
        <authorList>
            <person name="Lakshmanan V."/>
            <person name="Athira K."/>
            <person name="Rajagopal K."/>
        </authorList>
    </citation>
    <scope>NUCLEOTIDE SEQUENCE</scope>
    <source>
        <strain evidence="1">S1</strain>
    </source>
</reference>
<dbReference type="Proteomes" id="UP000665181">
    <property type="component" value="Unassembled WGS sequence"/>
</dbReference>
<dbReference type="AlphaFoldDB" id="A0A8I1WE37"/>
<evidence type="ECO:0000313" key="1">
    <source>
        <dbReference type="EMBL" id="MBO3794779.1"/>
    </source>
</evidence>
<protein>
    <submittedName>
        <fullName evidence="1">XkdX family protein</fullName>
    </submittedName>
</protein>
<dbReference type="InterPro" id="IPR010022">
    <property type="entry name" value="XkdX"/>
</dbReference>
<organism evidence="1 2">
    <name type="scientific">Bacillus subtilis</name>
    <dbReference type="NCBI Taxonomy" id="1423"/>
    <lineage>
        <taxon>Bacteria</taxon>
        <taxon>Bacillati</taxon>
        <taxon>Bacillota</taxon>
        <taxon>Bacilli</taxon>
        <taxon>Bacillales</taxon>
        <taxon>Bacillaceae</taxon>
        <taxon>Bacillus</taxon>
    </lineage>
</organism>
<name>A0A8I1WE37_BACIU</name>
<gene>
    <name evidence="1" type="ORF">J5227_10800</name>
</gene>
<dbReference type="RefSeq" id="WP_181217004.1">
    <property type="nucleotide sequence ID" value="NZ_CP062497.1"/>
</dbReference>
<evidence type="ECO:0000313" key="2">
    <source>
        <dbReference type="Proteomes" id="UP000665181"/>
    </source>
</evidence>
<accession>A0A8I1WE37</accession>
<comment type="caution">
    <text evidence="1">The sequence shown here is derived from an EMBL/GenBank/DDBJ whole genome shotgun (WGS) entry which is preliminary data.</text>
</comment>
<dbReference type="EMBL" id="JAGFPW010000008">
    <property type="protein sequence ID" value="MBO3794779.1"/>
    <property type="molecule type" value="Genomic_DNA"/>
</dbReference>
<sequence>MNYWVLALYYEWATADMVKQALAYKDCSIEDLTEGVNKKLITADQYKEITGKAM</sequence>
<dbReference type="Pfam" id="PF09693">
    <property type="entry name" value="Phage_XkdX"/>
    <property type="match status" value="1"/>
</dbReference>